<organism evidence="2">
    <name type="scientific">Pararge aegeria</name>
    <name type="common">speckled wood butterfly</name>
    <dbReference type="NCBI Taxonomy" id="116150"/>
    <lineage>
        <taxon>Eukaryota</taxon>
        <taxon>Metazoa</taxon>
        <taxon>Ecdysozoa</taxon>
        <taxon>Arthropoda</taxon>
        <taxon>Hexapoda</taxon>
        <taxon>Insecta</taxon>
        <taxon>Pterygota</taxon>
        <taxon>Neoptera</taxon>
        <taxon>Endopterygota</taxon>
        <taxon>Lepidoptera</taxon>
        <taxon>Glossata</taxon>
        <taxon>Ditrysia</taxon>
        <taxon>Papilionoidea</taxon>
        <taxon>Nymphalidae</taxon>
        <taxon>Satyrinae</taxon>
        <taxon>Satyrini</taxon>
        <taxon>Parargina</taxon>
        <taxon>Pararge</taxon>
    </lineage>
</organism>
<reference evidence="2" key="2">
    <citation type="submission" date="2013-05" db="EMBL/GenBank/DDBJ databases">
        <authorList>
            <person name="Carter J.-M."/>
            <person name="Baker S.C."/>
            <person name="Pink R."/>
            <person name="Carter D.R.F."/>
            <person name="Collins A."/>
            <person name="Tomlin J."/>
            <person name="Gibbs M."/>
            <person name="Breuker C.J."/>
        </authorList>
    </citation>
    <scope>NUCLEOTIDE SEQUENCE</scope>
    <source>
        <tissue evidence="2">Ovary</tissue>
    </source>
</reference>
<keyword evidence="1" id="KW-1133">Transmembrane helix</keyword>
<sequence>MSGSVLSGSSLTTGCRPPSTTSLLHFCGLFMIGSFFISVCVSENFFNKSSASDSALSPLVFPSLFATISGILGSKLWGLCGRSGPRSEERGCRRKNQHKHSGWFKARTREIKTSNTTRP</sequence>
<accession>S4P3N3</accession>
<proteinExistence type="predicted"/>
<dbReference type="AlphaFoldDB" id="S4P3N3"/>
<protein>
    <submittedName>
        <fullName evidence="2">Uncharacterized protein</fullName>
    </submittedName>
</protein>
<dbReference type="EMBL" id="GAIX01011535">
    <property type="protein sequence ID" value="JAA81025.1"/>
    <property type="molecule type" value="Transcribed_RNA"/>
</dbReference>
<evidence type="ECO:0000313" key="2">
    <source>
        <dbReference type="EMBL" id="JAA81025.1"/>
    </source>
</evidence>
<keyword evidence="1" id="KW-0472">Membrane</keyword>
<feature type="transmembrane region" description="Helical" evidence="1">
    <location>
        <begin position="21"/>
        <end position="39"/>
    </location>
</feature>
<feature type="non-terminal residue" evidence="2">
    <location>
        <position position="119"/>
    </location>
</feature>
<evidence type="ECO:0000256" key="1">
    <source>
        <dbReference type="SAM" id="Phobius"/>
    </source>
</evidence>
<keyword evidence="1" id="KW-0812">Transmembrane</keyword>
<reference evidence="2" key="1">
    <citation type="journal article" date="2013" name="BMC Genomics">
        <title>Unscrambling butterfly oogenesis.</title>
        <authorList>
            <person name="Carter J.M."/>
            <person name="Baker S.C."/>
            <person name="Pink R."/>
            <person name="Carter D.R."/>
            <person name="Collins A."/>
            <person name="Tomlin J."/>
            <person name="Gibbs M."/>
            <person name="Breuker C.J."/>
        </authorList>
    </citation>
    <scope>NUCLEOTIDE SEQUENCE</scope>
    <source>
        <tissue evidence="2">Ovary</tissue>
    </source>
</reference>
<name>S4P3N3_9NEOP</name>